<organism evidence="8 9">
    <name type="scientific">Plectus sambesii</name>
    <dbReference type="NCBI Taxonomy" id="2011161"/>
    <lineage>
        <taxon>Eukaryota</taxon>
        <taxon>Metazoa</taxon>
        <taxon>Ecdysozoa</taxon>
        <taxon>Nematoda</taxon>
        <taxon>Chromadorea</taxon>
        <taxon>Plectida</taxon>
        <taxon>Plectina</taxon>
        <taxon>Plectoidea</taxon>
        <taxon>Plectidae</taxon>
        <taxon>Plectus</taxon>
    </lineage>
</organism>
<keyword evidence="2" id="KW-0245">EGF-like domain</keyword>
<feature type="region of interest" description="Disordered" evidence="3">
    <location>
        <begin position="1678"/>
        <end position="1750"/>
    </location>
</feature>
<dbReference type="CDD" id="cd00054">
    <property type="entry name" value="EGF_CA"/>
    <property type="match status" value="1"/>
</dbReference>
<dbReference type="PROSITE" id="PS50026">
    <property type="entry name" value="EGF_3"/>
    <property type="match status" value="3"/>
</dbReference>
<evidence type="ECO:0000256" key="1">
    <source>
        <dbReference type="ARBA" id="ARBA00023157"/>
    </source>
</evidence>
<evidence type="ECO:0000259" key="7">
    <source>
        <dbReference type="PROSITE" id="PS50026"/>
    </source>
</evidence>
<dbReference type="Gene3D" id="2.60.120.200">
    <property type="match status" value="4"/>
</dbReference>
<dbReference type="Gene3D" id="2.60.120.1000">
    <property type="match status" value="1"/>
</dbReference>
<evidence type="ECO:0000256" key="4">
    <source>
        <dbReference type="SAM" id="Phobius"/>
    </source>
</evidence>
<dbReference type="CDD" id="cd00110">
    <property type="entry name" value="LamG"/>
    <property type="match status" value="3"/>
</dbReference>
<evidence type="ECO:0000259" key="6">
    <source>
        <dbReference type="PROSITE" id="PS50025"/>
    </source>
</evidence>
<feature type="compositionally biased region" description="Polar residues" evidence="3">
    <location>
        <begin position="1532"/>
        <end position="1541"/>
    </location>
</feature>
<dbReference type="PROSITE" id="PS50025">
    <property type="entry name" value="LAM_G_DOMAIN"/>
    <property type="match status" value="3"/>
</dbReference>
<dbReference type="PROSITE" id="PS00022">
    <property type="entry name" value="EGF_1"/>
    <property type="match status" value="1"/>
</dbReference>
<feature type="compositionally biased region" description="Basic and acidic residues" evidence="3">
    <location>
        <begin position="496"/>
        <end position="507"/>
    </location>
</feature>
<feature type="domain" description="EGF-like" evidence="7">
    <location>
        <begin position="200"/>
        <end position="240"/>
    </location>
</feature>
<sequence length="1750" mass="194410">MLLFLCVTLVTLSNSLSLGTATEIPGKTVTLASDRSSVEFDSIEWDPKKKLTVALRLATHSTEGQLMTLKGEMQNADETVFELSLEIKQRALNVYLYDGSRAVIAQSENVKNDIATGEEISLVLDLNLDENALGITLGKSTQARIPIEKQIPTDQKMDVIINLGAVGDESSVSIVGCVTLVSVYLDVPLTFTVKTQSKDVVDDCKNPCDGFECNGGACINEYSRAVCDCFTTGRHGAQCQTASLPVAVTSENFIRYRLDENERQPERIAFAFRVGKNVDEGLLLHAAVTSEKNQFTGILSMELINNDNVEDSINFHIGDLISMDFPDFPKGDEIFHDVVITFFYEMRKVQVIIDGEEKTATLEMEDTTDRLIFSDAIYFGGSADEGANGIGLFGCLKEPYVGRVALITHLNNDDENSKVTSNGPLSSCDEAAVNAVAGEEPSESTTEKVAFEEEDNSVKNEPTSTDEGKDYDSLTSTTTDGDEEEDDDENDDNKDEEPTAEKKKPAEADFDFLGLFALTEDSGTEQPPLVTCQPRDQMKCQNGGTCMKNPEGKLSCACDSGFIGLYCQFSDLPRSCQEAYDLGERAPGVYQIDVDGNGPLRDTYVLCEDGVSTVTHNMPNDTIGRSHSVPDQILPLTYRLFSPDQLGLLVKRSSECVQYLRYNCSQAPLRFQEMQTWFESAALPETSIAKIGRTDNTCPCYDSNTCEYKKRCNCDANEQGADEGLMYGLQAGITKIYVLQDKGQNDGRFTVGSLQCKGDALSANAVTMRSRNVTLETATWKGKSFSFWFRTRQYSTLIASIASSSERNFKIYLKEGHLFEYHFNINDGEVDDPRTFDRVVGFVSQSPLNDSAWHRVLVQVKSNELRLSLDKQSRFYQLIGNEVLKDTTFDSPLIIGGDKTNEGGLIGCVKQLEIDEEPFDLIEAVRNADDAAYLSPDCQDSCNKGGNPCRNGAECIEDYEARSYYCVCANPWIFSGRNCEHSVNTDTEVSFHDLKKGFLGYQNFENSPLSNTMVFSFRTDQSDAMLVYAHDEKYNFVQVHLWEENKVSLTLNNDRTVQRCTITAEPGKEFSNMDWNQVLIVYGEKHTSLYVDRLMCIIDGAHTLSSSYITSFTEGLDLLTVYPPVLPVAPSGGLEPYTLLYVGGVPQPKGRNFRRLKRQVSTRAIYNTDYPPILGCMRGFSVGNAKVDLQYGGIRPDDRYAVRLGCKTNCDTLTCQNSGHCTVDWQNLDPSTMNVASCDCSKTSYFGSTCSEDNGLTFEGQAAFVFDMVPILKRFVLPTNRKGDSFHFAFAPAVDQVPKHSRYLAVVQFAQSIKLEIILNKNGSVNAGLILPPLDTQVFTFLGNYSDGYRHFIQTTFRDKSITVIVDSVKHTFNPDSYQVTLGTVEKIYLGGFETTNKTGGVKNFVGCMSNADIDYHIDARFRFTPMEYYRNTGSEFEEFTSTVPKEATLAIDQCATFKVPGALPPPQRTVHMPNWEAPFTPQKYTRPATPAADSDSSGFPWWIIIVIAVIIIIIVVLVIVLFCCIRNRTSDSTTTPTQPLYNDDDMNKPVSTNKPNVYGDLKPIKDELLPLRSEVPADPQVHHHHFHHHQAPQQQHRPPPTFGDNQVKPNLDLPAANTHLEQNKRTKELFLNNASPPASTEHDDQAVSLRDQPLRAPLARGSWGSVLSGDTYYTAHEFGSQDDLPPPPSDDELFLQPVPFDNVTPFERTSPARLSTFGDRTVPPNSPLHRPPVVPRQPKFVPPPTSPKL</sequence>
<feature type="domain" description="EGF-like" evidence="7">
    <location>
        <begin position="528"/>
        <end position="568"/>
    </location>
</feature>
<feature type="signal peptide" evidence="5">
    <location>
        <begin position="1"/>
        <end position="21"/>
    </location>
</feature>
<reference evidence="9" key="1">
    <citation type="submission" date="2022-11" db="UniProtKB">
        <authorList>
            <consortium name="WormBaseParasite"/>
        </authorList>
    </citation>
    <scope>IDENTIFICATION</scope>
</reference>
<dbReference type="Proteomes" id="UP000887566">
    <property type="component" value="Unplaced"/>
</dbReference>
<accession>A0A914UIR8</accession>
<evidence type="ECO:0000256" key="5">
    <source>
        <dbReference type="SAM" id="SignalP"/>
    </source>
</evidence>
<feature type="region of interest" description="Disordered" evidence="3">
    <location>
        <begin position="436"/>
        <end position="507"/>
    </location>
</feature>
<keyword evidence="4" id="KW-0812">Transmembrane</keyword>
<dbReference type="PANTHER" id="PTHR15036:SF94">
    <property type="entry name" value="INTESTINAL NEUREXIN-LIKE"/>
    <property type="match status" value="1"/>
</dbReference>
<dbReference type="Gene3D" id="2.10.25.10">
    <property type="entry name" value="Laminin"/>
    <property type="match status" value="2"/>
</dbReference>
<name>A0A914UIR8_9BILA</name>
<dbReference type="SUPFAM" id="SSF49899">
    <property type="entry name" value="Concanavalin A-like lectins/glucanases"/>
    <property type="match status" value="4"/>
</dbReference>
<dbReference type="InterPro" id="IPR001791">
    <property type="entry name" value="Laminin_G"/>
</dbReference>
<feature type="transmembrane region" description="Helical" evidence="4">
    <location>
        <begin position="1500"/>
        <end position="1526"/>
    </location>
</feature>
<feature type="domain" description="EGF-like" evidence="7">
    <location>
        <begin position="939"/>
        <end position="980"/>
    </location>
</feature>
<evidence type="ECO:0000256" key="2">
    <source>
        <dbReference type="PROSITE-ProRule" id="PRU00076"/>
    </source>
</evidence>
<dbReference type="Pfam" id="PF02210">
    <property type="entry name" value="Laminin_G_2"/>
    <property type="match status" value="3"/>
</dbReference>
<dbReference type="GO" id="GO:0016020">
    <property type="term" value="C:membrane"/>
    <property type="evidence" value="ECO:0007669"/>
    <property type="project" value="UniProtKB-SubCell"/>
</dbReference>
<dbReference type="SMART" id="SM00282">
    <property type="entry name" value="LamG"/>
    <property type="match status" value="4"/>
</dbReference>
<evidence type="ECO:0000313" key="9">
    <source>
        <dbReference type="WBParaSite" id="PSAMB.scaffold1045size36713.g10553.t1"/>
    </source>
</evidence>
<keyword evidence="8" id="KW-1185">Reference proteome</keyword>
<evidence type="ECO:0000256" key="3">
    <source>
        <dbReference type="SAM" id="MobiDB-lite"/>
    </source>
</evidence>
<dbReference type="WBParaSite" id="PSAMB.scaffold1045size36713.g10553.t1">
    <property type="protein sequence ID" value="PSAMB.scaffold1045size36713.g10553.t1"/>
    <property type="gene ID" value="PSAMB.scaffold1045size36713.g10553"/>
</dbReference>
<dbReference type="PROSITE" id="PS01186">
    <property type="entry name" value="EGF_2"/>
    <property type="match status" value="2"/>
</dbReference>
<evidence type="ECO:0000313" key="8">
    <source>
        <dbReference type="Proteomes" id="UP000887566"/>
    </source>
</evidence>
<dbReference type="SMART" id="SM00181">
    <property type="entry name" value="EGF"/>
    <property type="match status" value="4"/>
</dbReference>
<feature type="disulfide bond" evidence="2">
    <location>
        <begin position="558"/>
        <end position="567"/>
    </location>
</feature>
<keyword evidence="5" id="KW-0732">Signal</keyword>
<keyword evidence="4" id="KW-1133">Transmembrane helix</keyword>
<feature type="compositionally biased region" description="Acidic residues" evidence="3">
    <location>
        <begin position="480"/>
        <end position="495"/>
    </location>
</feature>
<keyword evidence="4" id="KW-0472">Membrane</keyword>
<dbReference type="InterPro" id="IPR013320">
    <property type="entry name" value="ConA-like_dom_sf"/>
</dbReference>
<feature type="chain" id="PRO_5036987515" evidence="5">
    <location>
        <begin position="22"/>
        <end position="1750"/>
    </location>
</feature>
<comment type="caution">
    <text evidence="2">Lacks conserved residue(s) required for the propagation of feature annotation.</text>
</comment>
<dbReference type="InterPro" id="IPR000742">
    <property type="entry name" value="EGF"/>
</dbReference>
<feature type="region of interest" description="Disordered" evidence="3">
    <location>
        <begin position="1580"/>
        <end position="1613"/>
    </location>
</feature>
<feature type="domain" description="Laminin G" evidence="6">
    <location>
        <begin position="762"/>
        <end position="938"/>
    </location>
</feature>
<feature type="domain" description="Laminin G" evidence="6">
    <location>
        <begin position="988"/>
        <end position="1206"/>
    </location>
</feature>
<feature type="domain" description="Laminin G" evidence="6">
    <location>
        <begin position="243"/>
        <end position="428"/>
    </location>
</feature>
<feature type="region of interest" description="Disordered" evidence="3">
    <location>
        <begin position="1532"/>
        <end position="1560"/>
    </location>
</feature>
<feature type="compositionally biased region" description="Pro residues" evidence="3">
    <location>
        <begin position="1725"/>
        <end position="1750"/>
    </location>
</feature>
<dbReference type="InterPro" id="IPR050372">
    <property type="entry name" value="Neurexin-related_CASP"/>
</dbReference>
<proteinExistence type="predicted"/>
<keyword evidence="1 2" id="KW-1015">Disulfide bond</keyword>
<dbReference type="SUPFAM" id="SSF57196">
    <property type="entry name" value="EGF/Laminin"/>
    <property type="match status" value="1"/>
</dbReference>
<protein>
    <submittedName>
        <fullName evidence="9">Uncharacterized protein</fullName>
    </submittedName>
</protein>
<dbReference type="PANTHER" id="PTHR15036">
    <property type="entry name" value="PIKACHURIN-LIKE PROTEIN"/>
    <property type="match status" value="1"/>
</dbReference>
<feature type="disulfide bond" evidence="2">
    <location>
        <begin position="949"/>
        <end position="966"/>
    </location>
</feature>